<evidence type="ECO:0000256" key="3">
    <source>
        <dbReference type="ARBA" id="ARBA00012741"/>
    </source>
</evidence>
<evidence type="ECO:0000256" key="7">
    <source>
        <dbReference type="ARBA" id="ARBA00041343"/>
    </source>
</evidence>
<name>A0A420IYC2_9PEZI</name>
<dbReference type="SUPFAM" id="SSF51445">
    <property type="entry name" value="(Trans)glycosidases"/>
    <property type="match status" value="1"/>
</dbReference>
<dbReference type="Gene3D" id="2.60.40.1180">
    <property type="entry name" value="Golgi alpha-mannosidase II"/>
    <property type="match status" value="1"/>
</dbReference>
<dbReference type="InterPro" id="IPR013780">
    <property type="entry name" value="Glyco_hydro_b"/>
</dbReference>
<keyword evidence="4" id="KW-0378">Hydrolase</keyword>
<reference evidence="10 11" key="1">
    <citation type="journal article" date="2018" name="BMC Genomics">
        <title>Comparative genome analyses reveal sequence features reflecting distinct modes of host-adaptation between dicot and monocot powdery mildew.</title>
        <authorList>
            <person name="Wu Y."/>
            <person name="Ma X."/>
            <person name="Pan Z."/>
            <person name="Kale S.D."/>
            <person name="Song Y."/>
            <person name="King H."/>
            <person name="Zhang Q."/>
            <person name="Presley C."/>
            <person name="Deng X."/>
            <person name="Wei C.I."/>
            <person name="Xiao S."/>
        </authorList>
    </citation>
    <scope>NUCLEOTIDE SEQUENCE [LARGE SCALE GENOMIC DNA]</scope>
    <source>
        <strain evidence="10">UCSC1</strain>
    </source>
</reference>
<dbReference type="Pfam" id="PF00128">
    <property type="entry name" value="Alpha-amylase"/>
    <property type="match status" value="1"/>
</dbReference>
<keyword evidence="5" id="KW-0326">Glycosidase</keyword>
<dbReference type="SUPFAM" id="SSF51011">
    <property type="entry name" value="Glycosyl hydrolase domain"/>
    <property type="match status" value="1"/>
</dbReference>
<keyword evidence="6" id="KW-0462">Maltose metabolism</keyword>
<dbReference type="FunFam" id="3.20.20.80:FF:000087">
    <property type="entry name" value="Oligo-1,6-glucosidase IMA1"/>
    <property type="match status" value="1"/>
</dbReference>
<dbReference type="PANTHER" id="PTHR10357">
    <property type="entry name" value="ALPHA-AMYLASE FAMILY MEMBER"/>
    <property type="match status" value="1"/>
</dbReference>
<proteinExistence type="inferred from homology"/>
<gene>
    <name evidence="10" type="ORF">GcC1_045013</name>
</gene>
<evidence type="ECO:0000256" key="6">
    <source>
        <dbReference type="ARBA" id="ARBA00026248"/>
    </source>
</evidence>
<dbReference type="AlphaFoldDB" id="A0A420IYC2"/>
<dbReference type="InterPro" id="IPR006047">
    <property type="entry name" value="GH13_cat_dom"/>
</dbReference>
<evidence type="ECO:0000259" key="9">
    <source>
        <dbReference type="SMART" id="SM00642"/>
    </source>
</evidence>
<comment type="similarity">
    <text evidence="2">Belongs to the glycosyl hydrolase 13 family.</text>
</comment>
<evidence type="ECO:0000313" key="10">
    <source>
        <dbReference type="EMBL" id="RKF79556.1"/>
    </source>
</evidence>
<dbReference type="GO" id="GO:0004575">
    <property type="term" value="F:sucrose alpha-glucosidase activity"/>
    <property type="evidence" value="ECO:0007669"/>
    <property type="project" value="TreeGrafter"/>
</dbReference>
<dbReference type="GO" id="GO:0004556">
    <property type="term" value="F:alpha-amylase activity"/>
    <property type="evidence" value="ECO:0007669"/>
    <property type="project" value="TreeGrafter"/>
</dbReference>
<dbReference type="GO" id="GO:0004558">
    <property type="term" value="F:alpha-1,4-glucosidase activity"/>
    <property type="evidence" value="ECO:0007669"/>
    <property type="project" value="UniProtKB-EC"/>
</dbReference>
<feature type="domain" description="Glycosyl hydrolase family 13 catalytic" evidence="9">
    <location>
        <begin position="17"/>
        <end position="433"/>
    </location>
</feature>
<dbReference type="OrthoDB" id="1740265at2759"/>
<evidence type="ECO:0000256" key="8">
    <source>
        <dbReference type="ARBA" id="ARBA00073730"/>
    </source>
</evidence>
<evidence type="ECO:0000256" key="1">
    <source>
        <dbReference type="ARBA" id="ARBA00001657"/>
    </source>
</evidence>
<dbReference type="FunFam" id="3.90.400.10:FF:000003">
    <property type="entry name" value="Probable alpha-glucosidase (Maltase)"/>
    <property type="match status" value="1"/>
</dbReference>
<dbReference type="Proteomes" id="UP000285405">
    <property type="component" value="Unassembled WGS sequence"/>
</dbReference>
<dbReference type="GO" id="GO:0005987">
    <property type="term" value="P:sucrose catabolic process"/>
    <property type="evidence" value="ECO:0007669"/>
    <property type="project" value="TreeGrafter"/>
</dbReference>
<comment type="catalytic activity">
    <reaction evidence="1">
        <text>Hydrolysis of terminal, non-reducing (1-&gt;4)-linked alpha-D-glucose residues with release of alpha-D-glucose.</text>
        <dbReference type="EC" id="3.2.1.20"/>
    </reaction>
</comment>
<dbReference type="InterPro" id="IPR017853">
    <property type="entry name" value="GH"/>
</dbReference>
<dbReference type="PANTHER" id="PTHR10357:SF179">
    <property type="entry name" value="NEUTRAL AND BASIC AMINO ACID TRANSPORT PROTEIN RBAT"/>
    <property type="match status" value="1"/>
</dbReference>
<accession>A0A420IYC2</accession>
<comment type="caution">
    <text evidence="10">The sequence shown here is derived from an EMBL/GenBank/DDBJ whole genome shotgun (WGS) entry which is preliminary data.</text>
</comment>
<dbReference type="GO" id="GO:0000025">
    <property type="term" value="P:maltose catabolic process"/>
    <property type="evidence" value="ECO:0007669"/>
    <property type="project" value="TreeGrafter"/>
</dbReference>
<dbReference type="EMBL" id="MCBR01004573">
    <property type="protein sequence ID" value="RKF79556.1"/>
    <property type="molecule type" value="Genomic_DNA"/>
</dbReference>
<dbReference type="GO" id="GO:0033934">
    <property type="term" value="F:glucan 1,4-alpha-maltotriohydrolase activity"/>
    <property type="evidence" value="ECO:0007669"/>
    <property type="project" value="TreeGrafter"/>
</dbReference>
<dbReference type="EC" id="3.2.1.20" evidence="3"/>
<dbReference type="Gene3D" id="3.20.20.80">
    <property type="entry name" value="Glycosidases"/>
    <property type="match status" value="1"/>
</dbReference>
<dbReference type="FunFam" id="3.20.20.80:FF:000064">
    <property type="entry name" value="Oligo-1,6-glucosidase"/>
    <property type="match status" value="1"/>
</dbReference>
<evidence type="ECO:0000313" key="11">
    <source>
        <dbReference type="Proteomes" id="UP000285405"/>
    </source>
</evidence>
<dbReference type="GO" id="GO:0004574">
    <property type="term" value="F:oligo-1,6-glucosidase activity"/>
    <property type="evidence" value="ECO:0007669"/>
    <property type="project" value="TreeGrafter"/>
</dbReference>
<dbReference type="Gene3D" id="3.90.400.10">
    <property type="entry name" value="Oligo-1,6-glucosidase, Domain 2"/>
    <property type="match status" value="1"/>
</dbReference>
<evidence type="ECO:0000256" key="4">
    <source>
        <dbReference type="ARBA" id="ARBA00022801"/>
    </source>
</evidence>
<dbReference type="CDD" id="cd11333">
    <property type="entry name" value="AmyAc_SI_OligoGlu_DGase"/>
    <property type="match status" value="1"/>
</dbReference>
<dbReference type="SMART" id="SM00642">
    <property type="entry name" value="Aamy"/>
    <property type="match status" value="1"/>
</dbReference>
<evidence type="ECO:0000256" key="2">
    <source>
        <dbReference type="ARBA" id="ARBA00008061"/>
    </source>
</evidence>
<evidence type="ECO:0000256" key="5">
    <source>
        <dbReference type="ARBA" id="ARBA00023295"/>
    </source>
</evidence>
<organism evidence="10 11">
    <name type="scientific">Golovinomyces cichoracearum</name>
    <dbReference type="NCBI Taxonomy" id="62708"/>
    <lineage>
        <taxon>Eukaryota</taxon>
        <taxon>Fungi</taxon>
        <taxon>Dikarya</taxon>
        <taxon>Ascomycota</taxon>
        <taxon>Pezizomycotina</taxon>
        <taxon>Leotiomycetes</taxon>
        <taxon>Erysiphales</taxon>
        <taxon>Erysiphaceae</taxon>
        <taxon>Golovinomyces</taxon>
    </lineage>
</organism>
<protein>
    <recommendedName>
        <fullName evidence="8">Alpha-glucosidase</fullName>
        <ecNumber evidence="3">3.2.1.20</ecNumber>
    </recommendedName>
    <alternativeName>
        <fullName evidence="7">Maltase</fullName>
    </alternativeName>
</protein>
<dbReference type="InterPro" id="IPR045857">
    <property type="entry name" value="O16G_dom_2"/>
</dbReference>
<sequence length="565" mass="65946">MLHQHERAWWKDGVVYQIYPASFKDSNHDGLGDLPGILSKIDYLKELGVDIIWICPMYKSPQHDMGYDISDYQDVHAPYGTLKDVDNIIEACHSRGMRIILDLAINHTSDEHEWFKESRSSKNNKKRDWYIWRPAKYTEDGQRMPPNNWASFFHGSAWEWDETTQEYYLHLFAKQQPDLNWEKEETRKAIYDNTMVFWLERGIDGFRVDCANMYSKDTTYRDAPIINKGFVQPAASLFCNGPRLSEYLREVGSVLKKYNAMTVGELPFTPDFQKVLQYVKAENEQLNMVFQFDFIDLGHGQKIKFEYEPFKLSRMKNIISSLQTFIDGTDGWTTTFCENHDHGRSISRFASDAPEWRERSGKLLAMLTCSLSGTLFIYQGQEIGMINAPKDWPIEEYKDIESINHHKNMIENGISTSEKVMENLQILARDHGRFPMQWDNSPFAGFSTKKPWMQCHPEYKDINVASQSKRDSSVLNFWKNMLKIRKEYSDYFVYGSFQGHDMDNQGIFIFEKSGKIAVALNFTDKEQVFKLPADKNWKLLIGTLEGVDKYDNRLSGYEGRLYLAA</sequence>